<dbReference type="AlphaFoldDB" id="B6AGR3"/>
<dbReference type="OMA" id="CHTIVAS"/>
<dbReference type="InterPro" id="IPR016024">
    <property type="entry name" value="ARM-type_fold"/>
</dbReference>
<dbReference type="SUPFAM" id="SSF48371">
    <property type="entry name" value="ARM repeat"/>
    <property type="match status" value="1"/>
</dbReference>
<dbReference type="Gene3D" id="1.25.40.180">
    <property type="match status" value="1"/>
</dbReference>
<dbReference type="GeneID" id="6996986"/>
<gene>
    <name evidence="1" type="ORF">CMU_035770</name>
</gene>
<dbReference type="PANTHER" id="PTHR12412:SF2">
    <property type="entry name" value="NUCLEAR CAP-BINDING PROTEIN SUBUNIT 1"/>
    <property type="match status" value="1"/>
</dbReference>
<dbReference type="PANTHER" id="PTHR12412">
    <property type="entry name" value="CAP BINDING PROTEIN"/>
    <property type="match status" value="1"/>
</dbReference>
<name>B6AGR3_CRYMR</name>
<dbReference type="GO" id="GO:0000339">
    <property type="term" value="F:RNA cap binding"/>
    <property type="evidence" value="ECO:0007669"/>
    <property type="project" value="InterPro"/>
</dbReference>
<dbReference type="VEuPathDB" id="CryptoDB:CMU_035770"/>
<proteinExistence type="predicted"/>
<evidence type="ECO:0000313" key="2">
    <source>
        <dbReference type="Proteomes" id="UP000001460"/>
    </source>
</evidence>
<sequence>MFGAIGRRMSESTTAKSDVSMMKFNTKNTQTNLVHWEVRIKDALVKCGESYDGIGDKMIETVKELCHTIVASGPEETNMVYTCIAETMAECICTLPYKTGIYAGLTALMSTSLMEAAPLAAEANVSIRIIKLCVEIFISEFEKSNFHLCKNTLLFFTELANFYVIDSSQLFAIYNIILQTGSSIEDTFSYNGVSHYSFILFSIVAYTLPYIRDEIRFLEDKGEIFNGQKEEYTYTGILREMDAFYNSNLLGYFEFLDKLLLEICGERLVMKNNYENPFKKYWEKLLEWQNQGYPRIQSILRFYRSEVVSTYSSQIPILKDCINLSDFEKIKTGCITKYLPSLLIRFPRTDFLGLSEYLTIHIMDNILISFMESPYESARQLLKLPIIAPSYDICLSICLWNALLNPYTLFSTAYMNLVTVNLIKLQGSFLKNVWAPIWLKGIVDVCIEQPWTLGSEFEKGKLFFKETLGADNFDIQSGLGVDEVNSQEDGKSNNIDDKKMNVDSTSPNNIVINYKIFPSIYYLSIGMLKIAKKHIAYILALCDTDTIQLLKKILWENETFGFAIFEMDNSFVQGFISLIVNNMCRLLLPQTLKNIPNEEFQKIARKFLISSDSSIIPKFFDQLREFNKLRELLVFKLNSDVEIEKQNILIVEYLRTLVGQKILCKTDPDEDDEVAKRYEERIELSDKIVCGDYKTSKRRCTESTETKTCVTEESQISNLWSAESLFDLLLVTILYHGDKSMSHLSRLFANYKSSISLFWKIAEEGTESQEYESKVNSLPTNQFTFCVRRGTIGILEIINNGKVVILNREKVAELRLLCILFVLWGGITESDLSFCMGNYTNKIRIVIFSAINEGAISTSTVSKFLAYILSSKNFILSLFNIIDSGKRYQLFIEYFELLTDLLDRELAIQELKRKKKQDNATNIENQSKILSEDKELYESTSNLLTISNMSFSELISDIILILLHETEKRVDEQISKLFDSLILEVATFLCIRFGFWLQDIVESNNVRLSEFPSIFGVLKRFYERNLGHILFYTNSNLKFRSLSNFRKRLEEEMKHHH</sequence>
<dbReference type="OrthoDB" id="338575at2759"/>
<dbReference type="GO" id="GO:0005634">
    <property type="term" value="C:nucleus"/>
    <property type="evidence" value="ECO:0007669"/>
    <property type="project" value="TreeGrafter"/>
</dbReference>
<dbReference type="GO" id="GO:0003729">
    <property type="term" value="F:mRNA binding"/>
    <property type="evidence" value="ECO:0007669"/>
    <property type="project" value="TreeGrafter"/>
</dbReference>
<dbReference type="InterPro" id="IPR027159">
    <property type="entry name" value="CBP80"/>
</dbReference>
<protein>
    <submittedName>
        <fullName evidence="1">Uncharacterized protein</fullName>
    </submittedName>
</protein>
<dbReference type="GO" id="GO:0006406">
    <property type="term" value="P:mRNA export from nucleus"/>
    <property type="evidence" value="ECO:0007669"/>
    <property type="project" value="InterPro"/>
</dbReference>
<dbReference type="EMBL" id="DS989733">
    <property type="protein sequence ID" value="EEA07404.1"/>
    <property type="molecule type" value="Genomic_DNA"/>
</dbReference>
<dbReference type="GO" id="GO:0005846">
    <property type="term" value="C:nuclear cap binding complex"/>
    <property type="evidence" value="ECO:0007669"/>
    <property type="project" value="InterPro"/>
</dbReference>
<reference evidence="1" key="1">
    <citation type="submission" date="2008-06" db="EMBL/GenBank/DDBJ databases">
        <authorList>
            <person name="Lorenzi H."/>
            <person name="Inman J."/>
            <person name="Miller J."/>
            <person name="Schobel S."/>
            <person name="Amedeo P."/>
            <person name="Caler E.V."/>
            <person name="da Silva J."/>
        </authorList>
    </citation>
    <scope>NUCLEOTIDE SEQUENCE [LARGE SCALE GENOMIC DNA]</scope>
    <source>
        <strain evidence="1">RN66</strain>
    </source>
</reference>
<evidence type="ECO:0000313" key="1">
    <source>
        <dbReference type="EMBL" id="EEA07404.1"/>
    </source>
</evidence>
<accession>B6AGR3</accession>
<organism evidence="1 2">
    <name type="scientific">Cryptosporidium muris (strain RN66)</name>
    <dbReference type="NCBI Taxonomy" id="441375"/>
    <lineage>
        <taxon>Eukaryota</taxon>
        <taxon>Sar</taxon>
        <taxon>Alveolata</taxon>
        <taxon>Apicomplexa</taxon>
        <taxon>Conoidasida</taxon>
        <taxon>Coccidia</taxon>
        <taxon>Eucoccidiorida</taxon>
        <taxon>Eimeriorina</taxon>
        <taxon>Cryptosporidiidae</taxon>
        <taxon>Cryptosporidium</taxon>
    </lineage>
</organism>
<dbReference type="Proteomes" id="UP000001460">
    <property type="component" value="Unassembled WGS sequence"/>
</dbReference>
<keyword evidence="2" id="KW-1185">Reference proteome</keyword>
<dbReference type="RefSeq" id="XP_002141753.1">
    <property type="nucleotide sequence ID" value="XM_002141717.1"/>
</dbReference>
<dbReference type="GO" id="GO:0000184">
    <property type="term" value="P:nuclear-transcribed mRNA catabolic process, nonsense-mediated decay"/>
    <property type="evidence" value="ECO:0007669"/>
    <property type="project" value="TreeGrafter"/>
</dbReference>